<dbReference type="CDD" id="cd02440">
    <property type="entry name" value="AdoMet_MTases"/>
    <property type="match status" value="1"/>
</dbReference>
<accession>A0A1R4GUP7</accession>
<dbReference type="EC" id="2.1.1.181" evidence="6"/>
<protein>
    <submittedName>
        <fullName evidence="6">Ribosomal RNA large subunit methyltransferase F</fullName>
        <ecNumber evidence="6">2.1.1.181</ecNumber>
    </submittedName>
</protein>
<keyword evidence="7" id="KW-1185">Reference proteome</keyword>
<evidence type="ECO:0000256" key="3">
    <source>
        <dbReference type="ARBA" id="ARBA00022603"/>
    </source>
</evidence>
<name>A0A1R4GUP7_9GAMM</name>
<keyword evidence="2" id="KW-0698">rRNA processing</keyword>
<dbReference type="PANTHER" id="PTHR13393:SF0">
    <property type="entry name" value="RNA N6-ADENOSINE-METHYLTRANSFERASE METTL16"/>
    <property type="match status" value="1"/>
</dbReference>
<evidence type="ECO:0000256" key="4">
    <source>
        <dbReference type="ARBA" id="ARBA00022679"/>
    </source>
</evidence>
<evidence type="ECO:0000256" key="2">
    <source>
        <dbReference type="ARBA" id="ARBA00022552"/>
    </source>
</evidence>
<dbReference type="InterPro" id="IPR010286">
    <property type="entry name" value="METTL16/RlmF"/>
</dbReference>
<keyword evidence="4 6" id="KW-0808">Transferase</keyword>
<evidence type="ECO:0000256" key="5">
    <source>
        <dbReference type="ARBA" id="ARBA00022691"/>
    </source>
</evidence>
<dbReference type="AlphaFoldDB" id="A0A1R4GUP7"/>
<evidence type="ECO:0000313" key="6">
    <source>
        <dbReference type="EMBL" id="SJM71841.1"/>
    </source>
</evidence>
<dbReference type="InterPro" id="IPR016909">
    <property type="entry name" value="rRNA_lsu_MeTfrase_F"/>
</dbReference>
<dbReference type="GO" id="GO:0005737">
    <property type="term" value="C:cytoplasm"/>
    <property type="evidence" value="ECO:0007669"/>
    <property type="project" value="InterPro"/>
</dbReference>
<dbReference type="GO" id="GO:0052907">
    <property type="term" value="F:23S rRNA (adenine(1618)-N(6))-methyltransferase activity"/>
    <property type="evidence" value="ECO:0007669"/>
    <property type="project" value="UniProtKB-EC"/>
</dbReference>
<dbReference type="EMBL" id="FUGE01000138">
    <property type="protein sequence ID" value="SJM71841.1"/>
    <property type="molecule type" value="Genomic_DNA"/>
</dbReference>
<dbReference type="PANTHER" id="PTHR13393">
    <property type="entry name" value="SAM-DEPENDENT METHYLTRANSFERASE"/>
    <property type="match status" value="1"/>
</dbReference>
<dbReference type="PIRSF" id="PIRSF029038">
    <property type="entry name" value="Mtase_YbiN_prd"/>
    <property type="match status" value="1"/>
</dbReference>
<organism evidence="6 7">
    <name type="scientific">Psychrobacter piechaudii</name>
    <dbReference type="NCBI Taxonomy" id="1945521"/>
    <lineage>
        <taxon>Bacteria</taxon>
        <taxon>Pseudomonadati</taxon>
        <taxon>Pseudomonadota</taxon>
        <taxon>Gammaproteobacteria</taxon>
        <taxon>Moraxellales</taxon>
        <taxon>Moraxellaceae</taxon>
        <taxon>Psychrobacter</taxon>
    </lineage>
</organism>
<keyword evidence="1" id="KW-0963">Cytoplasm</keyword>
<evidence type="ECO:0000256" key="1">
    <source>
        <dbReference type="ARBA" id="ARBA00022490"/>
    </source>
</evidence>
<dbReference type="NCBIfam" id="NF008725">
    <property type="entry name" value="PRK11727.1"/>
    <property type="match status" value="1"/>
</dbReference>
<sequence length="255" mass="28797">MTILAHHYNIKYWDLPKGYLCPPIPGRADYIHQVADLLADNNSGSENKKPHVLDIGTGASLIYPIVGSQSYGWYFTATDIDPVSINTAKAICEINPNLKKLVTVKQQKNPKNIFKGIIGEHDYFDITVCNPPFHGSMQEVLDANNRKQSKLQKNRARRNPNGQANKFADAKNNLNFGGQNAELWTEGGEFAFISRMINESVDYAQQVNWFTTLVSRAENLKPLDALLRRVGARQIKTINMQHGQKASRILAWRFK</sequence>
<dbReference type="STRING" id="1945521.A1232T_01368"/>
<reference evidence="6 7" key="1">
    <citation type="submission" date="2017-02" db="EMBL/GenBank/DDBJ databases">
        <authorList>
            <person name="Peterson S.W."/>
        </authorList>
    </citation>
    <scope>NUCLEOTIDE SEQUENCE [LARGE SCALE GENOMIC DNA]</scope>
    <source>
        <strain evidence="6">Psychrobacter_piechaudii</strain>
    </source>
</reference>
<dbReference type="SUPFAM" id="SSF53335">
    <property type="entry name" value="S-adenosyl-L-methionine-dependent methyltransferases"/>
    <property type="match status" value="1"/>
</dbReference>
<keyword evidence="5" id="KW-0949">S-adenosyl-L-methionine</keyword>
<dbReference type="Gene3D" id="3.40.50.150">
    <property type="entry name" value="Vaccinia Virus protein VP39"/>
    <property type="match status" value="1"/>
</dbReference>
<dbReference type="InterPro" id="IPR029063">
    <property type="entry name" value="SAM-dependent_MTases_sf"/>
</dbReference>
<keyword evidence="3 6" id="KW-0489">Methyltransferase</keyword>
<gene>
    <name evidence="6" type="primary">rlmF_2</name>
    <name evidence="6" type="ORF">A1232T_01368</name>
</gene>
<proteinExistence type="predicted"/>
<dbReference type="GO" id="GO:0070475">
    <property type="term" value="P:rRNA base methylation"/>
    <property type="evidence" value="ECO:0007669"/>
    <property type="project" value="TreeGrafter"/>
</dbReference>
<dbReference type="Proteomes" id="UP000188357">
    <property type="component" value="Unassembled WGS sequence"/>
</dbReference>
<dbReference type="Pfam" id="PF05971">
    <property type="entry name" value="Methyltransf_10"/>
    <property type="match status" value="1"/>
</dbReference>
<evidence type="ECO:0000313" key="7">
    <source>
        <dbReference type="Proteomes" id="UP000188357"/>
    </source>
</evidence>